<evidence type="ECO:0000313" key="3">
    <source>
        <dbReference type="Proteomes" id="UP001302321"/>
    </source>
</evidence>
<keyword evidence="3" id="KW-1185">Reference proteome</keyword>
<feature type="region of interest" description="Disordered" evidence="1">
    <location>
        <begin position="128"/>
        <end position="194"/>
    </location>
</feature>
<dbReference type="EMBL" id="MU866561">
    <property type="protein sequence ID" value="KAK4171458.1"/>
    <property type="molecule type" value="Genomic_DNA"/>
</dbReference>
<reference evidence="2" key="1">
    <citation type="journal article" date="2023" name="Mol. Phylogenet. Evol.">
        <title>Genome-scale phylogeny and comparative genomics of the fungal order Sordariales.</title>
        <authorList>
            <person name="Hensen N."/>
            <person name="Bonometti L."/>
            <person name="Westerberg I."/>
            <person name="Brannstrom I.O."/>
            <person name="Guillou S."/>
            <person name="Cros-Aarteil S."/>
            <person name="Calhoun S."/>
            <person name="Haridas S."/>
            <person name="Kuo A."/>
            <person name="Mondo S."/>
            <person name="Pangilinan J."/>
            <person name="Riley R."/>
            <person name="LaButti K."/>
            <person name="Andreopoulos B."/>
            <person name="Lipzen A."/>
            <person name="Chen C."/>
            <person name="Yan M."/>
            <person name="Daum C."/>
            <person name="Ng V."/>
            <person name="Clum A."/>
            <person name="Steindorff A."/>
            <person name="Ohm R.A."/>
            <person name="Martin F."/>
            <person name="Silar P."/>
            <person name="Natvig D.O."/>
            <person name="Lalanne C."/>
            <person name="Gautier V."/>
            <person name="Ament-Velasquez S.L."/>
            <person name="Kruys A."/>
            <person name="Hutchinson M.I."/>
            <person name="Powell A.J."/>
            <person name="Barry K."/>
            <person name="Miller A.N."/>
            <person name="Grigoriev I.V."/>
            <person name="Debuchy R."/>
            <person name="Gladieux P."/>
            <person name="Hiltunen Thoren M."/>
            <person name="Johannesson H."/>
        </authorList>
    </citation>
    <scope>NUCLEOTIDE SEQUENCE</scope>
    <source>
        <strain evidence="2">CBS 892.96</strain>
    </source>
</reference>
<dbReference type="AlphaFoldDB" id="A0AAN7A2C0"/>
<protein>
    <submittedName>
        <fullName evidence="2">Uncharacterized protein</fullName>
    </submittedName>
</protein>
<proteinExistence type="predicted"/>
<comment type="caution">
    <text evidence="2">The sequence shown here is derived from an EMBL/GenBank/DDBJ whole genome shotgun (WGS) entry which is preliminary data.</text>
</comment>
<organism evidence="2 3">
    <name type="scientific">Triangularia setosa</name>
    <dbReference type="NCBI Taxonomy" id="2587417"/>
    <lineage>
        <taxon>Eukaryota</taxon>
        <taxon>Fungi</taxon>
        <taxon>Dikarya</taxon>
        <taxon>Ascomycota</taxon>
        <taxon>Pezizomycotina</taxon>
        <taxon>Sordariomycetes</taxon>
        <taxon>Sordariomycetidae</taxon>
        <taxon>Sordariales</taxon>
        <taxon>Podosporaceae</taxon>
        <taxon>Triangularia</taxon>
    </lineage>
</organism>
<feature type="compositionally biased region" description="Polar residues" evidence="1">
    <location>
        <begin position="183"/>
        <end position="194"/>
    </location>
</feature>
<feature type="compositionally biased region" description="Polar residues" evidence="1">
    <location>
        <begin position="60"/>
        <end position="101"/>
    </location>
</feature>
<dbReference type="Proteomes" id="UP001302321">
    <property type="component" value="Unassembled WGS sequence"/>
</dbReference>
<gene>
    <name evidence="2" type="ORF">QBC36DRAFT_382549</name>
</gene>
<accession>A0AAN7A2C0</accession>
<feature type="compositionally biased region" description="Polar residues" evidence="1">
    <location>
        <begin position="155"/>
        <end position="165"/>
    </location>
</feature>
<name>A0AAN7A2C0_9PEZI</name>
<reference evidence="2" key="2">
    <citation type="submission" date="2023-05" db="EMBL/GenBank/DDBJ databases">
        <authorList>
            <consortium name="Lawrence Berkeley National Laboratory"/>
            <person name="Steindorff A."/>
            <person name="Hensen N."/>
            <person name="Bonometti L."/>
            <person name="Westerberg I."/>
            <person name="Brannstrom I.O."/>
            <person name="Guillou S."/>
            <person name="Cros-Aarteil S."/>
            <person name="Calhoun S."/>
            <person name="Haridas S."/>
            <person name="Kuo A."/>
            <person name="Mondo S."/>
            <person name="Pangilinan J."/>
            <person name="Riley R."/>
            <person name="Labutti K."/>
            <person name="Andreopoulos B."/>
            <person name="Lipzen A."/>
            <person name="Chen C."/>
            <person name="Yanf M."/>
            <person name="Daum C."/>
            <person name="Ng V."/>
            <person name="Clum A."/>
            <person name="Ohm R."/>
            <person name="Martin F."/>
            <person name="Silar P."/>
            <person name="Natvig D."/>
            <person name="Lalanne C."/>
            <person name="Gautier V."/>
            <person name="Ament-Velasquez S.L."/>
            <person name="Kruys A."/>
            <person name="Hutchinson M.I."/>
            <person name="Powell A.J."/>
            <person name="Barry K."/>
            <person name="Miller A.N."/>
            <person name="Grigoriev I.V."/>
            <person name="Debuchy R."/>
            <person name="Gladieux P."/>
            <person name="Thoren M.H."/>
            <person name="Johannesson H."/>
        </authorList>
    </citation>
    <scope>NUCLEOTIDE SEQUENCE</scope>
    <source>
        <strain evidence="2">CBS 892.96</strain>
    </source>
</reference>
<feature type="compositionally biased region" description="Low complexity" evidence="1">
    <location>
        <begin position="132"/>
        <end position="154"/>
    </location>
</feature>
<sequence length="381" mass="42744">MEYKDTPHSPNPYNIDPHLYMYSQSVPDVNPVERNRHPNHGLPPPITRQIVPHLNVPLTRPTSPLNSSQPRLTDTQPPINHARTPTNDPPTSSLVPQSATASLPPPQAILRQRYPPVFAPARLPTVSRPVCQQKQHQQHQHSSAQHSPAQHYSSVQPLDQETPSSILPAPKRYLPLPAPQNHPPSISSKPTSTLLPRAPTNPDQVLHTLLPPKNHIVRANTPIRPFILSLPLGTPFHKRYKALLLFTRTHGSIVQSTFLAGPYFSYRDPANNQIHFLINDILVPEGRWADELSYKVQVMESGLGVLDKDRRTWGNHWRETREEKEGVVAFEGGSKRSVVLFWYGDNNGDSGEEGGAGMLLEDNVSEEGRWLLEEGVWGWVN</sequence>
<evidence type="ECO:0000313" key="2">
    <source>
        <dbReference type="EMBL" id="KAK4171458.1"/>
    </source>
</evidence>
<feature type="region of interest" description="Disordered" evidence="1">
    <location>
        <begin position="29"/>
        <end position="48"/>
    </location>
</feature>
<dbReference type="PRINTS" id="PR01217">
    <property type="entry name" value="PRICHEXTENSN"/>
</dbReference>
<evidence type="ECO:0000256" key="1">
    <source>
        <dbReference type="SAM" id="MobiDB-lite"/>
    </source>
</evidence>
<feature type="region of interest" description="Disordered" evidence="1">
    <location>
        <begin position="56"/>
        <end position="102"/>
    </location>
</feature>